<keyword evidence="2" id="KW-1185">Reference proteome</keyword>
<gene>
    <name evidence="1" type="ORF">MLD38_015911</name>
</gene>
<sequence>MSRPYIRQEFLQEKFGDSWPLIASNFFMSMKNNYTSSRRNATQRKKVAAKLKSFTEKSFLGSGDKNKALSLRLVAGVHVTLESLTKDKGLKSTIKDLVQGSGRSCPTVAVEIEDLLPEKQPVLSRSSGQGLGGQLNGASTREALVVS</sequence>
<reference evidence="2" key="1">
    <citation type="journal article" date="2023" name="Front. Plant Sci.">
        <title>Chromosomal-level genome assembly of Melastoma candidum provides insights into trichome evolution.</title>
        <authorList>
            <person name="Zhong Y."/>
            <person name="Wu W."/>
            <person name="Sun C."/>
            <person name="Zou P."/>
            <person name="Liu Y."/>
            <person name="Dai S."/>
            <person name="Zhou R."/>
        </authorList>
    </citation>
    <scope>NUCLEOTIDE SEQUENCE [LARGE SCALE GENOMIC DNA]</scope>
</reference>
<evidence type="ECO:0000313" key="1">
    <source>
        <dbReference type="EMBL" id="KAI4378431.1"/>
    </source>
</evidence>
<proteinExistence type="predicted"/>
<evidence type="ECO:0000313" key="2">
    <source>
        <dbReference type="Proteomes" id="UP001057402"/>
    </source>
</evidence>
<name>A0ACB9RJL4_9MYRT</name>
<protein>
    <submittedName>
        <fullName evidence="1">Uncharacterized protein</fullName>
    </submittedName>
</protein>
<comment type="caution">
    <text evidence="1">The sequence shown here is derived from an EMBL/GenBank/DDBJ whole genome shotgun (WGS) entry which is preliminary data.</text>
</comment>
<accession>A0ACB9RJL4</accession>
<organism evidence="1 2">
    <name type="scientific">Melastoma candidum</name>
    <dbReference type="NCBI Taxonomy" id="119954"/>
    <lineage>
        <taxon>Eukaryota</taxon>
        <taxon>Viridiplantae</taxon>
        <taxon>Streptophyta</taxon>
        <taxon>Embryophyta</taxon>
        <taxon>Tracheophyta</taxon>
        <taxon>Spermatophyta</taxon>
        <taxon>Magnoliopsida</taxon>
        <taxon>eudicotyledons</taxon>
        <taxon>Gunneridae</taxon>
        <taxon>Pentapetalae</taxon>
        <taxon>rosids</taxon>
        <taxon>malvids</taxon>
        <taxon>Myrtales</taxon>
        <taxon>Melastomataceae</taxon>
        <taxon>Melastomatoideae</taxon>
        <taxon>Melastomateae</taxon>
        <taxon>Melastoma</taxon>
    </lineage>
</organism>
<dbReference type="EMBL" id="CM042883">
    <property type="protein sequence ID" value="KAI4378431.1"/>
    <property type="molecule type" value="Genomic_DNA"/>
</dbReference>
<dbReference type="Proteomes" id="UP001057402">
    <property type="component" value="Chromosome 4"/>
</dbReference>